<accession>A0A246B748</accession>
<dbReference type="PRINTS" id="PR00145">
    <property type="entry name" value="ARGSUCLYASE"/>
</dbReference>
<dbReference type="InterPro" id="IPR009049">
    <property type="entry name" value="Argininosuccinate_lyase"/>
</dbReference>
<dbReference type="InterPro" id="IPR022761">
    <property type="entry name" value="Fumarate_lyase_N"/>
</dbReference>
<keyword evidence="4" id="KW-0055">Arginine biosynthesis</keyword>
<dbReference type="NCBIfam" id="TIGR00838">
    <property type="entry name" value="argH"/>
    <property type="match status" value="1"/>
</dbReference>
<feature type="domain" description="Fumarate lyase N-terminal" evidence="6">
    <location>
        <begin position="31"/>
        <end position="306"/>
    </location>
</feature>
<name>A0A246B748_9FLAO</name>
<evidence type="ECO:0000256" key="5">
    <source>
        <dbReference type="NCBIfam" id="TIGR00838"/>
    </source>
</evidence>
<keyword evidence="8" id="KW-1185">Reference proteome</keyword>
<dbReference type="GO" id="GO:0004056">
    <property type="term" value="F:argininosuccinate lyase activity"/>
    <property type="evidence" value="ECO:0007669"/>
    <property type="project" value="UniProtKB-UniRule"/>
</dbReference>
<dbReference type="InterPro" id="IPR000362">
    <property type="entry name" value="Fumarate_lyase_fam"/>
</dbReference>
<dbReference type="Gene3D" id="1.10.40.30">
    <property type="entry name" value="Fumarase/aspartase (C-terminal domain)"/>
    <property type="match status" value="1"/>
</dbReference>
<dbReference type="UniPathway" id="UPA00068">
    <property type="reaction ID" value="UER00114"/>
</dbReference>
<reference evidence="7 8" key="1">
    <citation type="submission" date="2017-05" db="EMBL/GenBank/DDBJ databases">
        <title>Genome of Chryseobacterium haifense.</title>
        <authorList>
            <person name="Newman J.D."/>
        </authorList>
    </citation>
    <scope>NUCLEOTIDE SEQUENCE [LARGE SCALE GENOMIC DNA]</scope>
    <source>
        <strain evidence="7 8">DSM 19056</strain>
    </source>
</reference>
<evidence type="ECO:0000256" key="3">
    <source>
        <dbReference type="ARBA" id="ARBA00012338"/>
    </source>
</evidence>
<dbReference type="EMBL" id="JASZ02000036">
    <property type="protein sequence ID" value="OWK97200.1"/>
    <property type="molecule type" value="Genomic_DNA"/>
</dbReference>
<evidence type="ECO:0000256" key="1">
    <source>
        <dbReference type="ARBA" id="ARBA00000985"/>
    </source>
</evidence>
<dbReference type="EC" id="4.3.2.1" evidence="3 5"/>
<dbReference type="Pfam" id="PF00206">
    <property type="entry name" value="Lyase_1"/>
    <property type="match status" value="1"/>
</dbReference>
<dbReference type="InterPro" id="IPR024083">
    <property type="entry name" value="Fumarase/histidase_N"/>
</dbReference>
<dbReference type="PANTHER" id="PTHR43814">
    <property type="entry name" value="ARGININOSUCCINATE LYASE"/>
    <property type="match status" value="1"/>
</dbReference>
<sequence>MENKKLWAKDSANLKYLEIIEKFTVGNDKDFDVLLAQYDILGTKVHCKMLTKIGFLTEKENDSIQKELDEMNVLAKQNQLLINSGVEDIHSQIEFNLTEKLGDAGKKIHTGRSRNDQVLLAIKLFLTAEIKSIAKLSKSLFERLMMLSETHKSVLMPGYTHFQIGMPSSFGLWFSAFAESLSEDLEVLAAALSVVQKNPLGSGAGFGSSFPLDRDFTTKELNLEKMNVNSVYAQMTRGKSEKITAMAMSTLASTLGKLAYDICMFSNQNYGFIGFPTELTTGSSIMPHKKNPDVFELIRAKSARIQSLPNELTLLTNNLPSGYHRDFQLTKEIIFPGIQELKDCLEIFEFMLQHIEVKNDILKDEKYDYLFSVEKINELVMNGASFREAYREVGNAIENGTYHYRNDDLKHTHKGSIGNLCLEEITLNFEEVFRKFN</sequence>
<dbReference type="GO" id="GO:0042450">
    <property type="term" value="P:L-arginine biosynthetic process via ornithine"/>
    <property type="evidence" value="ECO:0007669"/>
    <property type="project" value="UniProtKB-UniRule"/>
</dbReference>
<dbReference type="PANTHER" id="PTHR43814:SF1">
    <property type="entry name" value="ARGININOSUCCINATE LYASE"/>
    <property type="match status" value="1"/>
</dbReference>
<protein>
    <recommendedName>
        <fullName evidence="3 5">Argininosuccinate lyase</fullName>
        <ecNumber evidence="3 5">4.3.2.1</ecNumber>
    </recommendedName>
</protein>
<evidence type="ECO:0000256" key="2">
    <source>
        <dbReference type="ARBA" id="ARBA00004941"/>
    </source>
</evidence>
<dbReference type="InterPro" id="IPR020557">
    <property type="entry name" value="Fumarate_lyase_CS"/>
</dbReference>
<dbReference type="GO" id="GO:0005829">
    <property type="term" value="C:cytosol"/>
    <property type="evidence" value="ECO:0007669"/>
    <property type="project" value="TreeGrafter"/>
</dbReference>
<dbReference type="PROSITE" id="PS00163">
    <property type="entry name" value="FUMARATE_LYASES"/>
    <property type="match status" value="1"/>
</dbReference>
<dbReference type="Gene3D" id="1.20.200.10">
    <property type="entry name" value="Fumarase/aspartase (Central domain)"/>
    <property type="match status" value="1"/>
</dbReference>
<organism evidence="7 8">
    <name type="scientific">Kaistella haifensis DSM 19056</name>
    <dbReference type="NCBI Taxonomy" id="1450526"/>
    <lineage>
        <taxon>Bacteria</taxon>
        <taxon>Pseudomonadati</taxon>
        <taxon>Bacteroidota</taxon>
        <taxon>Flavobacteriia</taxon>
        <taxon>Flavobacteriales</taxon>
        <taxon>Weeksellaceae</taxon>
        <taxon>Chryseobacterium group</taxon>
        <taxon>Kaistella</taxon>
    </lineage>
</organism>
<keyword evidence="4" id="KW-0028">Amino-acid biosynthesis</keyword>
<evidence type="ECO:0000256" key="4">
    <source>
        <dbReference type="ARBA" id="ARBA00022571"/>
    </source>
</evidence>
<dbReference type="Proteomes" id="UP000197587">
    <property type="component" value="Unassembled WGS sequence"/>
</dbReference>
<dbReference type="Gene3D" id="1.10.275.10">
    <property type="entry name" value="Fumarase/aspartase (N-terminal domain)"/>
    <property type="match status" value="1"/>
</dbReference>
<evidence type="ECO:0000259" key="6">
    <source>
        <dbReference type="Pfam" id="PF00206"/>
    </source>
</evidence>
<evidence type="ECO:0000313" key="8">
    <source>
        <dbReference type="Proteomes" id="UP000197587"/>
    </source>
</evidence>
<gene>
    <name evidence="7" type="ORF">AP75_12490</name>
</gene>
<comment type="caution">
    <text evidence="7">The sequence shown here is derived from an EMBL/GenBank/DDBJ whole genome shotgun (WGS) entry which is preliminary data.</text>
</comment>
<dbReference type="AlphaFoldDB" id="A0A246B748"/>
<keyword evidence="7" id="KW-0456">Lyase</keyword>
<dbReference type="RefSeq" id="WP_031502286.1">
    <property type="nucleotide sequence ID" value="NZ_JASZ02000036.1"/>
</dbReference>
<dbReference type="PRINTS" id="PR00149">
    <property type="entry name" value="FUMRATELYASE"/>
</dbReference>
<dbReference type="InterPro" id="IPR008948">
    <property type="entry name" value="L-Aspartase-like"/>
</dbReference>
<evidence type="ECO:0000313" key="7">
    <source>
        <dbReference type="EMBL" id="OWK97200.1"/>
    </source>
</evidence>
<dbReference type="SUPFAM" id="SSF48557">
    <property type="entry name" value="L-aspartase-like"/>
    <property type="match status" value="1"/>
</dbReference>
<comment type="catalytic activity">
    <reaction evidence="1">
        <text>2-(N(omega)-L-arginino)succinate = fumarate + L-arginine</text>
        <dbReference type="Rhea" id="RHEA:24020"/>
        <dbReference type="ChEBI" id="CHEBI:29806"/>
        <dbReference type="ChEBI" id="CHEBI:32682"/>
        <dbReference type="ChEBI" id="CHEBI:57472"/>
        <dbReference type="EC" id="4.3.2.1"/>
    </reaction>
</comment>
<proteinExistence type="predicted"/>
<comment type="pathway">
    <text evidence="2">Amino-acid biosynthesis; L-arginine biosynthesis; L-arginine from L-ornithine and carbamoyl phosphate: step 3/3.</text>
</comment>